<dbReference type="InterPro" id="IPR002347">
    <property type="entry name" value="SDR_fam"/>
</dbReference>
<dbReference type="AlphaFoldDB" id="A0A4R1G0J2"/>
<dbReference type="Proteomes" id="UP000294856">
    <property type="component" value="Unassembled WGS sequence"/>
</dbReference>
<dbReference type="STRING" id="1210063.GCA_001612665_00858"/>
<protein>
    <submittedName>
        <fullName evidence="4">NAD(P)-dependent dehydrogenase (Short-subunit alcohol dehydrogenase family)</fullName>
    </submittedName>
</protein>
<dbReference type="InterPro" id="IPR036291">
    <property type="entry name" value="NAD(P)-bd_dom_sf"/>
</dbReference>
<dbReference type="PRINTS" id="PR00080">
    <property type="entry name" value="SDRFAMILY"/>
</dbReference>
<evidence type="ECO:0000313" key="4">
    <source>
        <dbReference type="EMBL" id="TCJ97161.1"/>
    </source>
</evidence>
<name>A0A4R1G0J2_9NOCA</name>
<dbReference type="RefSeq" id="WP_067446123.1">
    <property type="nucleotide sequence ID" value="NZ_SMFR01000002.1"/>
</dbReference>
<dbReference type="PANTHER" id="PTHR42760">
    <property type="entry name" value="SHORT-CHAIN DEHYDROGENASES/REDUCTASES FAMILY MEMBER"/>
    <property type="match status" value="1"/>
</dbReference>
<dbReference type="PRINTS" id="PR00081">
    <property type="entry name" value="GDHRDH"/>
</dbReference>
<evidence type="ECO:0000313" key="5">
    <source>
        <dbReference type="Proteomes" id="UP000294856"/>
    </source>
</evidence>
<dbReference type="SUPFAM" id="SSF51735">
    <property type="entry name" value="NAD(P)-binding Rossmann-fold domains"/>
    <property type="match status" value="1"/>
</dbReference>
<comment type="similarity">
    <text evidence="1">Belongs to the short-chain dehydrogenases/reductases (SDR) family.</text>
</comment>
<proteinExistence type="inferred from homology"/>
<dbReference type="InterPro" id="IPR057326">
    <property type="entry name" value="KR_dom"/>
</dbReference>
<dbReference type="Gene3D" id="3.40.50.720">
    <property type="entry name" value="NAD(P)-binding Rossmann-like Domain"/>
    <property type="match status" value="1"/>
</dbReference>
<comment type="caution">
    <text evidence="4">The sequence shown here is derived from an EMBL/GenBank/DDBJ whole genome shotgun (WGS) entry which is preliminary data.</text>
</comment>
<evidence type="ECO:0000259" key="3">
    <source>
        <dbReference type="SMART" id="SM00822"/>
    </source>
</evidence>
<dbReference type="SMART" id="SM00822">
    <property type="entry name" value="PKS_KR"/>
    <property type="match status" value="1"/>
</dbReference>
<evidence type="ECO:0000256" key="2">
    <source>
        <dbReference type="ARBA" id="ARBA00023002"/>
    </source>
</evidence>
<dbReference type="GO" id="GO:0016616">
    <property type="term" value="F:oxidoreductase activity, acting on the CH-OH group of donors, NAD or NADP as acceptor"/>
    <property type="evidence" value="ECO:0007669"/>
    <property type="project" value="TreeGrafter"/>
</dbReference>
<dbReference type="CDD" id="cd05233">
    <property type="entry name" value="SDR_c"/>
    <property type="match status" value="1"/>
</dbReference>
<keyword evidence="5" id="KW-1185">Reference proteome</keyword>
<accession>A0A4R1G0J2</accession>
<dbReference type="FunFam" id="3.40.50.720:FF:000084">
    <property type="entry name" value="Short-chain dehydrogenase reductase"/>
    <property type="match status" value="1"/>
</dbReference>
<reference evidence="4 5" key="1">
    <citation type="submission" date="2019-03" db="EMBL/GenBank/DDBJ databases">
        <title>Genomic Encyclopedia of Type Strains, Phase IV (KMG-IV): sequencing the most valuable type-strain genomes for metagenomic binning, comparative biology and taxonomic classification.</title>
        <authorList>
            <person name="Goeker M."/>
        </authorList>
    </citation>
    <scope>NUCLEOTIDE SEQUENCE [LARGE SCALE GENOMIC DNA]</scope>
    <source>
        <strain evidence="4 5">DSM 44684</strain>
    </source>
</reference>
<dbReference type="EMBL" id="SMFR01000002">
    <property type="protein sequence ID" value="TCJ97161.1"/>
    <property type="molecule type" value="Genomic_DNA"/>
</dbReference>
<evidence type="ECO:0000256" key="1">
    <source>
        <dbReference type="ARBA" id="ARBA00006484"/>
    </source>
</evidence>
<organism evidence="4 5">
    <name type="scientific">Nocardia alba</name>
    <dbReference type="NCBI Taxonomy" id="225051"/>
    <lineage>
        <taxon>Bacteria</taxon>
        <taxon>Bacillati</taxon>
        <taxon>Actinomycetota</taxon>
        <taxon>Actinomycetes</taxon>
        <taxon>Mycobacteriales</taxon>
        <taxon>Nocardiaceae</taxon>
        <taxon>Nocardia</taxon>
    </lineage>
</organism>
<dbReference type="GO" id="GO:0030497">
    <property type="term" value="P:fatty acid elongation"/>
    <property type="evidence" value="ECO:0007669"/>
    <property type="project" value="TreeGrafter"/>
</dbReference>
<feature type="domain" description="Ketoreductase" evidence="3">
    <location>
        <begin position="11"/>
        <end position="183"/>
    </location>
</feature>
<gene>
    <name evidence="4" type="ORF">DFR71_3197</name>
</gene>
<sequence length="260" mass="26874">MRSGVTVNNSRVAVVVGGGSGIGKAIAGALHEDGYRVTVADVNGPAAQAVAAEFGGHSEAVDVTDEARVEALFTGVREREGAVHVVVNTVGLSGWSPVVDHDVAQFRTVIDVNLVGAFLVLKHGGRVVEDGGALVSLTSLNGRQPGEGLAAYCSAKAGLSMLTQVAALELASRGVRVNAVAPGLVITPLTEGMQVIPGVTEDYLDNTPLGRAGLPEEVADAVVFLCSDRATWITGEVLDMNGGAHMMRYPRLRTHFAGLL</sequence>
<dbReference type="PANTHER" id="PTHR42760:SF123">
    <property type="entry name" value="OXIDOREDUCTASE"/>
    <property type="match status" value="1"/>
</dbReference>
<dbReference type="PROSITE" id="PS00061">
    <property type="entry name" value="ADH_SHORT"/>
    <property type="match status" value="1"/>
</dbReference>
<dbReference type="Pfam" id="PF13561">
    <property type="entry name" value="adh_short_C2"/>
    <property type="match status" value="1"/>
</dbReference>
<keyword evidence="2" id="KW-0560">Oxidoreductase</keyword>
<dbReference type="InterPro" id="IPR020904">
    <property type="entry name" value="Sc_DH/Rdtase_CS"/>
</dbReference>
<dbReference type="OrthoDB" id="8991930at2"/>